<proteinExistence type="predicted"/>
<dbReference type="RefSeq" id="WP_172433668.1">
    <property type="nucleotide sequence ID" value="NZ_AP022642.1"/>
</dbReference>
<name>A0A679GEN0_9GAMM</name>
<sequence length="114" mass="13146">MTIDDASRLLREAAARFAEANVVWRRARIGLFGFWVGDDPLKEMETPLQRARLSENAWAKLHSDRKNPYTCLVEFMSLGGVVIRWEQYVLDIQLPSGERLGIHEVAFRQAERTT</sequence>
<protein>
    <submittedName>
        <fullName evidence="1">Uncharacterized protein</fullName>
    </submittedName>
</protein>
<dbReference type="AlphaFoldDB" id="A0A679GEN0"/>
<reference evidence="1 2" key="1">
    <citation type="journal article" date="2020" name="Microbiol. Resour. Announc.">
        <title>Complete genome sequence of Pseudomonas otitidis strain MrB4, isolated from Lake Biwa in Japan.</title>
        <authorList>
            <person name="Miyazaki K."/>
            <person name="Hase E."/>
            <person name="Maruya T."/>
        </authorList>
    </citation>
    <scope>NUCLEOTIDE SEQUENCE [LARGE SCALE GENOMIC DNA]</scope>
    <source>
        <strain evidence="1 2">MrB4</strain>
    </source>
</reference>
<dbReference type="Proteomes" id="UP000501237">
    <property type="component" value="Chromosome"/>
</dbReference>
<accession>A0A679GEN0</accession>
<evidence type="ECO:0000313" key="1">
    <source>
        <dbReference type="EMBL" id="BCA28853.1"/>
    </source>
</evidence>
<organism evidence="1 2">
    <name type="scientific">Metapseudomonas otitidis</name>
    <dbReference type="NCBI Taxonomy" id="319939"/>
    <lineage>
        <taxon>Bacteria</taxon>
        <taxon>Pseudomonadati</taxon>
        <taxon>Pseudomonadota</taxon>
        <taxon>Gammaproteobacteria</taxon>
        <taxon>Pseudomonadales</taxon>
        <taxon>Pseudomonadaceae</taxon>
        <taxon>Metapseudomonas</taxon>
    </lineage>
</organism>
<gene>
    <name evidence="1" type="ORF">PtoMrB4_28300</name>
</gene>
<dbReference type="KEGG" id="poj:PtoMrB4_28300"/>
<dbReference type="EMBL" id="AP022642">
    <property type="protein sequence ID" value="BCA28853.1"/>
    <property type="molecule type" value="Genomic_DNA"/>
</dbReference>
<evidence type="ECO:0000313" key="2">
    <source>
        <dbReference type="Proteomes" id="UP000501237"/>
    </source>
</evidence>
<dbReference type="GeneID" id="57398048"/>